<dbReference type="Proteomes" id="UP000609064">
    <property type="component" value="Unassembled WGS sequence"/>
</dbReference>
<dbReference type="PANTHER" id="PTHR43737">
    <property type="entry name" value="BLL7424 PROTEIN"/>
    <property type="match status" value="1"/>
</dbReference>
<reference evidence="1" key="1">
    <citation type="journal article" date="2014" name="Int. J. Syst. Evol. Microbiol.">
        <title>Complete genome sequence of Corynebacterium casei LMG S-19264T (=DSM 44701T), isolated from a smear-ripened cheese.</title>
        <authorList>
            <consortium name="US DOE Joint Genome Institute (JGI-PGF)"/>
            <person name="Walter F."/>
            <person name="Albersmeier A."/>
            <person name="Kalinowski J."/>
            <person name="Ruckert C."/>
        </authorList>
    </citation>
    <scope>NUCLEOTIDE SEQUENCE</scope>
    <source>
        <strain evidence="1">CGMCC 1.15958</strain>
    </source>
</reference>
<dbReference type="AlphaFoldDB" id="A0A916Z8G5"/>
<organism evidence="1 2">
    <name type="scientific">Emticicia aquatilis</name>
    <dbReference type="NCBI Taxonomy" id="1537369"/>
    <lineage>
        <taxon>Bacteria</taxon>
        <taxon>Pseudomonadati</taxon>
        <taxon>Bacteroidota</taxon>
        <taxon>Cytophagia</taxon>
        <taxon>Cytophagales</taxon>
        <taxon>Leadbetterellaceae</taxon>
        <taxon>Emticicia</taxon>
    </lineage>
</organism>
<dbReference type="EMBL" id="BMKK01000016">
    <property type="protein sequence ID" value="GGD80321.1"/>
    <property type="molecule type" value="Genomic_DNA"/>
</dbReference>
<proteinExistence type="predicted"/>
<evidence type="ECO:0000313" key="1">
    <source>
        <dbReference type="EMBL" id="GGD80321.1"/>
    </source>
</evidence>
<gene>
    <name evidence="1" type="ORF">GCM10011514_50460</name>
</gene>
<dbReference type="PANTHER" id="PTHR43737:SF1">
    <property type="entry name" value="DUF1501 DOMAIN-CONTAINING PROTEIN"/>
    <property type="match status" value="1"/>
</dbReference>
<dbReference type="InterPro" id="IPR010869">
    <property type="entry name" value="DUF1501"/>
</dbReference>
<accession>A0A916Z8G5</accession>
<evidence type="ECO:0000313" key="2">
    <source>
        <dbReference type="Proteomes" id="UP000609064"/>
    </source>
</evidence>
<reference evidence="1" key="2">
    <citation type="submission" date="2020-09" db="EMBL/GenBank/DDBJ databases">
        <authorList>
            <person name="Sun Q."/>
            <person name="Zhou Y."/>
        </authorList>
    </citation>
    <scope>NUCLEOTIDE SEQUENCE</scope>
    <source>
        <strain evidence="1">CGMCC 1.15958</strain>
    </source>
</reference>
<keyword evidence="2" id="KW-1185">Reference proteome</keyword>
<name>A0A916Z8G5_9BACT</name>
<protein>
    <recommendedName>
        <fullName evidence="3">DUF1501 domain-containing protein</fullName>
    </recommendedName>
</protein>
<dbReference type="Pfam" id="PF07394">
    <property type="entry name" value="DUF1501"/>
    <property type="match status" value="1"/>
</dbReference>
<dbReference type="RefSeq" id="WP_188770760.1">
    <property type="nucleotide sequence ID" value="NZ_BMKK01000016.1"/>
</dbReference>
<comment type="caution">
    <text evidence="1">The sequence shown here is derived from an EMBL/GenBank/DDBJ whole genome shotgun (WGS) entry which is preliminary data.</text>
</comment>
<evidence type="ECO:0008006" key="3">
    <source>
        <dbReference type="Google" id="ProtNLM"/>
    </source>
</evidence>
<sequence length="507" mass="54905">MNRRDFIRQVGCGAMGSTTLLSTLTSLGAVNGAMSGSASKLRSASNEDYKALVCVLFSGGIDSFNILIPSGTTVGGDNGFNDYKNVRSDIAIQTNTSLLPLNNPRCSGFRGQPCNYGSFGVHPTMTGVQNLFNNGKLAFMANIGTLIEPVMTKAEYQSGLKKLPLGIYSHSDQIMQWQTSVPQSRDTLGVGGRLADLLHASNSLQDISMNISLGGKNNFQRGKDVTEYSISNNIDPNNVGITALPSWWSNSGLMTELRNNAVDSMVSRTYANLLQKTYSSTTKSSIESFEVFKNALKRVPSMTTTFGTSSLAKDLQAVAKVMSVRNDLGAKRQIFFVNYGGWDMHDNLVNGLNARLPIISDALKSFYDATAELGIAENVTTFTISDFARTITSNGLGSDHAWGGNTMIMGGAVNGGRIFGRFPKMDVSNSNTQNISFRGNFIPSISTDEMYAELALWYGVSPYDLCYVLPNLSNFYSYSPNNYPVGFMNFNGTTISNVDKPQGCSTN</sequence>